<dbReference type="Proteomes" id="UP001521074">
    <property type="component" value="Unassembled WGS sequence"/>
</dbReference>
<dbReference type="EMBL" id="JAJSOJ010000013">
    <property type="protein sequence ID" value="MCE0743046.1"/>
    <property type="molecule type" value="Genomic_DNA"/>
</dbReference>
<evidence type="ECO:0000313" key="2">
    <source>
        <dbReference type="EMBL" id="MCE0743046.1"/>
    </source>
</evidence>
<feature type="transmembrane region" description="Helical" evidence="1">
    <location>
        <begin position="169"/>
        <end position="193"/>
    </location>
</feature>
<feature type="transmembrane region" description="Helical" evidence="1">
    <location>
        <begin position="313"/>
        <end position="331"/>
    </location>
</feature>
<name>A0ABS8VX61_9PROT</name>
<feature type="transmembrane region" description="Helical" evidence="1">
    <location>
        <begin position="238"/>
        <end position="259"/>
    </location>
</feature>
<protein>
    <submittedName>
        <fullName evidence="2">Low temperature requirement protein A</fullName>
    </submittedName>
</protein>
<evidence type="ECO:0000313" key="3">
    <source>
        <dbReference type="Proteomes" id="UP001521074"/>
    </source>
</evidence>
<proteinExistence type="predicted"/>
<comment type="caution">
    <text evidence="2">The sequence shown here is derived from an EMBL/GenBank/DDBJ whole genome shotgun (WGS) entry which is preliminary data.</text>
</comment>
<dbReference type="PANTHER" id="PTHR36840">
    <property type="entry name" value="BLL5714 PROTEIN"/>
    <property type="match status" value="1"/>
</dbReference>
<gene>
    <name evidence="2" type="ORF">LWC05_03960</name>
</gene>
<accession>A0ABS8VX61</accession>
<organism evidence="2 3">
    <name type="scientific">Acetobacter sicerae</name>
    <dbReference type="NCBI Taxonomy" id="85325"/>
    <lineage>
        <taxon>Bacteria</taxon>
        <taxon>Pseudomonadati</taxon>
        <taxon>Pseudomonadota</taxon>
        <taxon>Alphaproteobacteria</taxon>
        <taxon>Acetobacterales</taxon>
        <taxon>Acetobacteraceae</taxon>
        <taxon>Acetobacter</taxon>
    </lineage>
</organism>
<keyword evidence="1" id="KW-0812">Transmembrane</keyword>
<feature type="transmembrane region" description="Helical" evidence="1">
    <location>
        <begin position="338"/>
        <end position="358"/>
    </location>
</feature>
<sequence length="395" mass="43471">MSQAAASHHPFLRTRDGHHAAVTNEELFFDLVYVFAITQLSHGLLHHLSLFGAFQTAVIWLAVWLGWQYTGWFTNWFDPRLPAVRGVLFVTMVLALLMGSAIADSFAEHGLPFALCFAAMQVGRSAFVVAWLPRNHPLAPNYRRILAWMLVSAVFWLTGGVASDPVTRVTLWCIAALCEYVSPMFGFPFPGLGRSSSKDDWTIEGAHLVERCQLFVIVALGEGIMATGLSMAENQNWTPVYLVAFVISFLGTMAMWWLYFGTSGEAARHRITQADDPGKMGATIHYLHAVLIAGIIVTAVGADLLMENPLEEASLSSVMVMTSGPVLYLLASILYRRIVSGFFALSHIVGITVLLVLIPFGLHFSRLTDAILVTGVMLALAWGEQRNEARSVLED</sequence>
<dbReference type="RefSeq" id="WP_232876615.1">
    <property type="nucleotide sequence ID" value="NZ_JAJSOJ010000013.1"/>
</dbReference>
<dbReference type="Pfam" id="PF06772">
    <property type="entry name" value="LtrA"/>
    <property type="match status" value="1"/>
</dbReference>
<dbReference type="InterPro" id="IPR010640">
    <property type="entry name" value="Low_temperature_requirement_A"/>
</dbReference>
<reference evidence="2 3" key="1">
    <citation type="submission" date="2021-12" db="EMBL/GenBank/DDBJ databases">
        <title>Genome sequence of Acetobacter sicerae DmPark20a_162.</title>
        <authorList>
            <person name="Chaston J.M."/>
        </authorList>
    </citation>
    <scope>NUCLEOTIDE SEQUENCE [LARGE SCALE GENOMIC DNA]</scope>
    <source>
        <strain evidence="2 3">DmPark20a_162</strain>
    </source>
</reference>
<dbReference type="PANTHER" id="PTHR36840:SF1">
    <property type="entry name" value="BLL5714 PROTEIN"/>
    <property type="match status" value="1"/>
</dbReference>
<evidence type="ECO:0000256" key="1">
    <source>
        <dbReference type="SAM" id="Phobius"/>
    </source>
</evidence>
<keyword evidence="1" id="KW-0472">Membrane</keyword>
<feature type="transmembrane region" description="Helical" evidence="1">
    <location>
        <begin position="87"/>
        <end position="106"/>
    </location>
</feature>
<feature type="transmembrane region" description="Helical" evidence="1">
    <location>
        <begin position="112"/>
        <end position="133"/>
    </location>
</feature>
<keyword evidence="3" id="KW-1185">Reference proteome</keyword>
<feature type="transmembrane region" description="Helical" evidence="1">
    <location>
        <begin position="280"/>
        <end position="301"/>
    </location>
</feature>
<feature type="transmembrane region" description="Helical" evidence="1">
    <location>
        <begin position="145"/>
        <end position="163"/>
    </location>
</feature>
<feature type="transmembrane region" description="Helical" evidence="1">
    <location>
        <begin position="48"/>
        <end position="67"/>
    </location>
</feature>
<keyword evidence="1" id="KW-1133">Transmembrane helix</keyword>